<feature type="region of interest" description="Disordered" evidence="1">
    <location>
        <begin position="188"/>
        <end position="229"/>
    </location>
</feature>
<dbReference type="PANTHER" id="PTHR47481">
    <property type="match status" value="1"/>
</dbReference>
<accession>A0A2N9G8P7</accession>
<feature type="compositionally biased region" description="Polar residues" evidence="1">
    <location>
        <begin position="11"/>
        <end position="24"/>
    </location>
</feature>
<sequence length="229" mass="25493">MASSSSSSPSGTLTAPSTKPSSHSLSPIQHVITIKLNRDNYLLWKAQIIPYVKGRNLFGFIDDTQLALPKLLPLTSDAGSQPTLNPEFTTWTSQDQMILSALISFISETILAYVVKCPTSRDVWTTLERMFTAQSRARSMSIHYQLATLRKGDSSITNYFHRFTHLIDTLAAIDQPLPYRDGNRADWDRIMGDPAPPRTSTTNTRPRPAPMVEATYPASSRESGYRALT</sequence>
<proteinExistence type="predicted"/>
<name>A0A2N9G8P7_FAGSY</name>
<dbReference type="Pfam" id="PF14223">
    <property type="entry name" value="Retrotran_gag_2"/>
    <property type="match status" value="1"/>
</dbReference>
<dbReference type="EMBL" id="OIVN01001607">
    <property type="protein sequence ID" value="SPC95825.1"/>
    <property type="molecule type" value="Genomic_DNA"/>
</dbReference>
<organism evidence="2">
    <name type="scientific">Fagus sylvatica</name>
    <name type="common">Beechnut</name>
    <dbReference type="NCBI Taxonomy" id="28930"/>
    <lineage>
        <taxon>Eukaryota</taxon>
        <taxon>Viridiplantae</taxon>
        <taxon>Streptophyta</taxon>
        <taxon>Embryophyta</taxon>
        <taxon>Tracheophyta</taxon>
        <taxon>Spermatophyta</taxon>
        <taxon>Magnoliopsida</taxon>
        <taxon>eudicotyledons</taxon>
        <taxon>Gunneridae</taxon>
        <taxon>Pentapetalae</taxon>
        <taxon>rosids</taxon>
        <taxon>fabids</taxon>
        <taxon>Fagales</taxon>
        <taxon>Fagaceae</taxon>
        <taxon>Fagus</taxon>
    </lineage>
</organism>
<dbReference type="AlphaFoldDB" id="A0A2N9G8P7"/>
<evidence type="ECO:0000256" key="1">
    <source>
        <dbReference type="SAM" id="MobiDB-lite"/>
    </source>
</evidence>
<feature type="region of interest" description="Disordered" evidence="1">
    <location>
        <begin position="1"/>
        <end position="24"/>
    </location>
</feature>
<dbReference type="PANTHER" id="PTHR47481:SF10">
    <property type="entry name" value="COPIA-LIKE POLYPROTEIN_RETROTRANSPOSON"/>
    <property type="match status" value="1"/>
</dbReference>
<evidence type="ECO:0000313" key="2">
    <source>
        <dbReference type="EMBL" id="SPC95825.1"/>
    </source>
</evidence>
<reference evidence="2" key="1">
    <citation type="submission" date="2018-02" db="EMBL/GenBank/DDBJ databases">
        <authorList>
            <person name="Cohen D.B."/>
            <person name="Kent A.D."/>
        </authorList>
    </citation>
    <scope>NUCLEOTIDE SEQUENCE</scope>
</reference>
<feature type="compositionally biased region" description="Low complexity" evidence="1">
    <location>
        <begin position="1"/>
        <end position="10"/>
    </location>
</feature>
<protein>
    <submittedName>
        <fullName evidence="2">Uncharacterized protein</fullName>
    </submittedName>
</protein>
<gene>
    <name evidence="2" type="ORF">FSB_LOCUS23707</name>
</gene>